<dbReference type="Pfam" id="PF00012">
    <property type="entry name" value="HSP70"/>
    <property type="match status" value="1"/>
</dbReference>
<dbReference type="PROSITE" id="PS00329">
    <property type="entry name" value="HSP70_2"/>
    <property type="match status" value="1"/>
</dbReference>
<dbReference type="Gene3D" id="2.60.34.10">
    <property type="entry name" value="Substrate Binding Domain Of DNAk, Chain A, domain 1"/>
    <property type="match status" value="1"/>
</dbReference>
<evidence type="ECO:0000256" key="11">
    <source>
        <dbReference type="ARBA" id="ARBA00030945"/>
    </source>
</evidence>
<evidence type="ECO:0000256" key="4">
    <source>
        <dbReference type="ARBA" id="ARBA00017249"/>
    </source>
</evidence>
<dbReference type="InterPro" id="IPR043129">
    <property type="entry name" value="ATPase_NBD"/>
</dbReference>
<evidence type="ECO:0000256" key="12">
    <source>
        <dbReference type="ARBA" id="ARBA00033103"/>
    </source>
</evidence>
<proteinExistence type="inferred from homology"/>
<protein>
    <recommendedName>
        <fullName evidence="3">Chaperone protein DnaK</fullName>
    </recommendedName>
    <alternativeName>
        <fullName evidence="4">Chaperone protein dnaK</fullName>
    </alternativeName>
    <alternativeName>
        <fullName evidence="12">HSP70</fullName>
    </alternativeName>
    <alternativeName>
        <fullName evidence="11">Heat shock 70 kDa protein</fullName>
    </alternativeName>
    <alternativeName>
        <fullName evidence="10">Heat shock protein 70</fullName>
    </alternativeName>
</protein>
<evidence type="ECO:0000256" key="9">
    <source>
        <dbReference type="ARBA" id="ARBA00023186"/>
    </source>
</evidence>
<dbReference type="EMBL" id="JWHR01000024">
    <property type="protein sequence ID" value="KHS58597.1"/>
    <property type="molecule type" value="Genomic_DNA"/>
</dbReference>
<dbReference type="InterPro" id="IPR018181">
    <property type="entry name" value="Heat_shock_70_CS"/>
</dbReference>
<comment type="caution">
    <text evidence="14">The sequence shown here is derived from an EMBL/GenBank/DDBJ whole genome shotgun (WGS) entry which is preliminary data.</text>
</comment>
<dbReference type="STRING" id="1577792.QX51_01870"/>
<dbReference type="PRINTS" id="PR00301">
    <property type="entry name" value="HEATSHOCK70"/>
</dbReference>
<keyword evidence="6 13" id="KW-0547">Nucleotide-binding</keyword>
<evidence type="ECO:0000256" key="3">
    <source>
        <dbReference type="ARBA" id="ARBA00014415"/>
    </source>
</evidence>
<dbReference type="FunFam" id="3.30.420.40:FF:000144">
    <property type="entry name" value="Molecular chaperone HscC"/>
    <property type="match status" value="1"/>
</dbReference>
<dbReference type="InterPro" id="IPR013126">
    <property type="entry name" value="Hsp_70_fam"/>
</dbReference>
<evidence type="ECO:0000313" key="15">
    <source>
        <dbReference type="Proteomes" id="UP000031189"/>
    </source>
</evidence>
<dbReference type="AlphaFoldDB" id="A0A0B3W856"/>
<dbReference type="RefSeq" id="WP_039678218.1">
    <property type="nucleotide sequence ID" value="NZ_JWHR01000024.1"/>
</dbReference>
<dbReference type="OrthoDB" id="9766019at2"/>
<dbReference type="FunFam" id="3.90.640.10:FF:000003">
    <property type="entry name" value="Molecular chaperone DnaK"/>
    <property type="match status" value="1"/>
</dbReference>
<evidence type="ECO:0000256" key="7">
    <source>
        <dbReference type="ARBA" id="ARBA00022840"/>
    </source>
</evidence>
<dbReference type="InterPro" id="IPR029047">
    <property type="entry name" value="HSP70_peptide-bd_sf"/>
</dbReference>
<evidence type="ECO:0000256" key="13">
    <source>
        <dbReference type="RuleBase" id="RU003322"/>
    </source>
</evidence>
<keyword evidence="15" id="KW-1185">Reference proteome</keyword>
<sequence>MGKIIGIDLGTTTSEIAYIENDEPKIIPDCFGNRIVPSVVGKKEDNTIIVGQVAYNQLIPSPDRTVAEVKRLMGSDTKISMGDKEYMPHEISSMILKELKKYAEDYLGEEVTEAVITVPANFNNSQRKVTKLAGEMAGLKVERIINEPTAAAMAYGINNLDKEEKILVYDLGGGTFDVSILEMFEGILDVKSSRGNDRLGGKDFDSRIEKYIEKEFERIYKQNLYNGIDVQNKLSIKLRVKEAAISAKKELSNQPSTTINIPFITVIDNKPVSISIELKRDKFNELTKDLVEKTTEKIDEALKAASLKAKDIDTVLLVGGSSRIPAVRELVESKFKGKIISGINPDEAVSMGAAIQAGIKSNQITCEENLIITDKCSYNLGTSIIKIGDGKVINGAFDCIIPIDSSIPCSKKKVYYTAVDNQEEVRVEVYEGNEELAEDNEKIGDFLLKGVPKGKAGEQSIEVQFDYDLNGILEVRATIVSTGDSINKIIDNFKLIKLPQDALVDENLYERFKIDEWENYNLAGSVKGTIELAEKKISNPAIKEDEKRCEKIEKLLEELKLAVIYDNEELVEKYDEELTDILFEE</sequence>
<evidence type="ECO:0000256" key="2">
    <source>
        <dbReference type="ARBA" id="ARBA00007381"/>
    </source>
</evidence>
<evidence type="ECO:0000256" key="10">
    <source>
        <dbReference type="ARBA" id="ARBA00030019"/>
    </source>
</evidence>
<dbReference type="GO" id="GO:0005524">
    <property type="term" value="F:ATP binding"/>
    <property type="evidence" value="ECO:0007669"/>
    <property type="project" value="UniProtKB-KW"/>
</dbReference>
<dbReference type="Gene3D" id="3.30.420.40">
    <property type="match status" value="2"/>
</dbReference>
<organism evidence="14 15">
    <name type="scientific">Terrisporobacter othiniensis</name>
    <dbReference type="NCBI Taxonomy" id="1577792"/>
    <lineage>
        <taxon>Bacteria</taxon>
        <taxon>Bacillati</taxon>
        <taxon>Bacillota</taxon>
        <taxon>Clostridia</taxon>
        <taxon>Peptostreptococcales</taxon>
        <taxon>Peptostreptococcaceae</taxon>
        <taxon>Terrisporobacter</taxon>
    </lineage>
</organism>
<evidence type="ECO:0000256" key="8">
    <source>
        <dbReference type="ARBA" id="ARBA00023016"/>
    </source>
</evidence>
<name>A0A0B3W856_9FIRM</name>
<gene>
    <name evidence="14" type="ORF">QX51_01870</name>
</gene>
<dbReference type="Proteomes" id="UP000031189">
    <property type="component" value="Unassembled WGS sequence"/>
</dbReference>
<dbReference type="PROSITE" id="PS00297">
    <property type="entry name" value="HSP70_1"/>
    <property type="match status" value="1"/>
</dbReference>
<keyword evidence="5" id="KW-0597">Phosphoprotein</keyword>
<keyword evidence="9" id="KW-0143">Chaperone</keyword>
<dbReference type="PROSITE" id="PS01036">
    <property type="entry name" value="HSP70_3"/>
    <property type="match status" value="1"/>
</dbReference>
<comment type="similarity">
    <text evidence="2 13">Belongs to the heat shock protein 70 family.</text>
</comment>
<keyword evidence="7 13" id="KW-0067">ATP-binding</keyword>
<dbReference type="PANTHER" id="PTHR19375">
    <property type="entry name" value="HEAT SHOCK PROTEIN 70KDA"/>
    <property type="match status" value="1"/>
</dbReference>
<comment type="function">
    <text evidence="1">Acts as a chaperone.</text>
</comment>
<evidence type="ECO:0000313" key="14">
    <source>
        <dbReference type="EMBL" id="KHS58597.1"/>
    </source>
</evidence>
<evidence type="ECO:0000256" key="5">
    <source>
        <dbReference type="ARBA" id="ARBA00022553"/>
    </source>
</evidence>
<dbReference type="GO" id="GO:0140662">
    <property type="term" value="F:ATP-dependent protein folding chaperone"/>
    <property type="evidence" value="ECO:0007669"/>
    <property type="project" value="InterPro"/>
</dbReference>
<evidence type="ECO:0000256" key="1">
    <source>
        <dbReference type="ARBA" id="ARBA00002290"/>
    </source>
</evidence>
<dbReference type="SUPFAM" id="SSF100920">
    <property type="entry name" value="Heat shock protein 70kD (HSP70), peptide-binding domain"/>
    <property type="match status" value="1"/>
</dbReference>
<reference evidence="14 15" key="1">
    <citation type="submission" date="2014-12" db="EMBL/GenBank/DDBJ databases">
        <title>Draft genome sequence of Terrisporobacter sp. 08-306576, isolated from the blood culture of a bacteremia patient.</title>
        <authorList>
            <person name="Lund L.C."/>
            <person name="Sydenham T.V."/>
            <person name="Hogh S.V."/>
            <person name="Skov M.N."/>
            <person name="Kemp M."/>
            <person name="Justesen U.S."/>
        </authorList>
    </citation>
    <scope>NUCLEOTIDE SEQUENCE [LARGE SCALE GENOMIC DNA]</scope>
    <source>
        <strain evidence="14 15">08-306576</strain>
    </source>
</reference>
<dbReference type="SUPFAM" id="SSF53067">
    <property type="entry name" value="Actin-like ATPase domain"/>
    <property type="match status" value="2"/>
</dbReference>
<accession>A0A0B3W856</accession>
<evidence type="ECO:0000256" key="6">
    <source>
        <dbReference type="ARBA" id="ARBA00022741"/>
    </source>
</evidence>
<dbReference type="Gene3D" id="3.90.640.10">
    <property type="entry name" value="Actin, Chain A, domain 4"/>
    <property type="match status" value="1"/>
</dbReference>
<keyword evidence="8" id="KW-0346">Stress response</keyword>